<dbReference type="Proteomes" id="UP001377337">
    <property type="component" value="Chromosome"/>
</dbReference>
<evidence type="ECO:0000256" key="4">
    <source>
        <dbReference type="ARBA" id="ARBA00022737"/>
    </source>
</evidence>
<sequence length="349" mass="38010">MNHKVLGLTVTAVAGASFFATAASAESVKVKSGDSLWKIANQYKISQKALKEANQLKSDTIFVGQVLQIPGTGNQNHNGSAEPHKAQAAQNTYKVSKGDSLWLVARKYGMTVNELKTLNALKRDTIFLGQVLKINSNSNPVKPAVTPPAPPKTPVSEDKDTSIQNTYQVKPGDSLWKIANRFNLTIAELKVSNQLKSDTLYVNQVLKLKGEVKPESNPAPSAPDNSQEDTEIKETMIREAEQLMGIPYKWAGNTTSGFDCSGFVYYVLNKVTSVSRLSAAGYSSIMKPVSEPARGDFVYFTTYKAGPSHMGIYLGNGDFIHASGSQGITVSNLSNAYWKSHYLGAKRYF</sequence>
<dbReference type="SUPFAM" id="SSF54001">
    <property type="entry name" value="Cysteine proteinases"/>
    <property type="match status" value="1"/>
</dbReference>
<evidence type="ECO:0000256" key="7">
    <source>
        <dbReference type="SAM" id="MobiDB-lite"/>
    </source>
</evidence>
<evidence type="ECO:0000259" key="10">
    <source>
        <dbReference type="PROSITE" id="PS51935"/>
    </source>
</evidence>
<dbReference type="PANTHER" id="PTHR47360">
    <property type="entry name" value="MUREIN DD-ENDOPEPTIDASE MEPS/MUREIN LD-CARBOXYPEPTIDASE"/>
    <property type="match status" value="1"/>
</dbReference>
<evidence type="ECO:0000256" key="3">
    <source>
        <dbReference type="ARBA" id="ARBA00022729"/>
    </source>
</evidence>
<proteinExistence type="inferred from homology"/>
<gene>
    <name evidence="11" type="ORF">WCV65_11255</name>
</gene>
<evidence type="ECO:0000256" key="8">
    <source>
        <dbReference type="SAM" id="SignalP"/>
    </source>
</evidence>
<dbReference type="InterPro" id="IPR052062">
    <property type="entry name" value="Murein_DD/LD_carboxypeptidase"/>
</dbReference>
<feature type="domain" description="LysM" evidence="9">
    <location>
        <begin position="91"/>
        <end position="134"/>
    </location>
</feature>
<dbReference type="SMART" id="SM00257">
    <property type="entry name" value="LysM"/>
    <property type="match status" value="3"/>
</dbReference>
<dbReference type="CDD" id="cd00118">
    <property type="entry name" value="LysM"/>
    <property type="match status" value="3"/>
</dbReference>
<dbReference type="EMBL" id="CP147407">
    <property type="protein sequence ID" value="WXB95157.1"/>
    <property type="molecule type" value="Genomic_DNA"/>
</dbReference>
<keyword evidence="3 8" id="KW-0732">Signal</keyword>
<dbReference type="Pfam" id="PF01476">
    <property type="entry name" value="LysM"/>
    <property type="match status" value="3"/>
</dbReference>
<keyword evidence="2" id="KW-0645">Protease</keyword>
<keyword evidence="5" id="KW-0378">Hydrolase</keyword>
<dbReference type="Gene3D" id="3.10.350.10">
    <property type="entry name" value="LysM domain"/>
    <property type="match status" value="3"/>
</dbReference>
<evidence type="ECO:0000313" key="11">
    <source>
        <dbReference type="EMBL" id="WXB95157.1"/>
    </source>
</evidence>
<feature type="signal peptide" evidence="8">
    <location>
        <begin position="1"/>
        <end position="22"/>
    </location>
</feature>
<dbReference type="InterPro" id="IPR000064">
    <property type="entry name" value="NLP_P60_dom"/>
</dbReference>
<feature type="domain" description="LysM" evidence="9">
    <location>
        <begin position="165"/>
        <end position="208"/>
    </location>
</feature>
<dbReference type="InterPro" id="IPR018392">
    <property type="entry name" value="LysM"/>
</dbReference>
<keyword evidence="6" id="KW-0788">Thiol protease</keyword>
<accession>A0ABZ2NBP4</accession>
<reference evidence="11 12" key="1">
    <citation type="submission" date="2024-02" db="EMBL/GenBank/DDBJ databases">
        <title>Seven novel Bacillus-like species.</title>
        <authorList>
            <person name="Liu G."/>
        </authorList>
    </citation>
    <scope>NUCLEOTIDE SEQUENCE [LARGE SCALE GENOMIC DNA]</scope>
    <source>
        <strain evidence="11 12">FJAT-52054</strain>
    </source>
</reference>
<evidence type="ECO:0000256" key="2">
    <source>
        <dbReference type="ARBA" id="ARBA00022670"/>
    </source>
</evidence>
<feature type="region of interest" description="Disordered" evidence="7">
    <location>
        <begin position="138"/>
        <end position="163"/>
    </location>
</feature>
<keyword evidence="4" id="KW-0677">Repeat</keyword>
<keyword evidence="12" id="KW-1185">Reference proteome</keyword>
<evidence type="ECO:0000256" key="5">
    <source>
        <dbReference type="ARBA" id="ARBA00022801"/>
    </source>
</evidence>
<protein>
    <submittedName>
        <fullName evidence="11">LysM peptidoglycan-binding domain-containing protein</fullName>
    </submittedName>
</protein>
<feature type="chain" id="PRO_5045349131" evidence="8">
    <location>
        <begin position="23"/>
        <end position="349"/>
    </location>
</feature>
<dbReference type="Pfam" id="PF00877">
    <property type="entry name" value="NLPC_P60"/>
    <property type="match status" value="1"/>
</dbReference>
<evidence type="ECO:0000256" key="6">
    <source>
        <dbReference type="ARBA" id="ARBA00022807"/>
    </source>
</evidence>
<dbReference type="InterPro" id="IPR036779">
    <property type="entry name" value="LysM_dom_sf"/>
</dbReference>
<comment type="similarity">
    <text evidence="1">Belongs to the peptidase C40 family.</text>
</comment>
<feature type="domain" description="NlpC/P60" evidence="10">
    <location>
        <begin position="230"/>
        <end position="349"/>
    </location>
</feature>
<evidence type="ECO:0000313" key="12">
    <source>
        <dbReference type="Proteomes" id="UP001377337"/>
    </source>
</evidence>
<evidence type="ECO:0000259" key="9">
    <source>
        <dbReference type="PROSITE" id="PS51782"/>
    </source>
</evidence>
<dbReference type="RefSeq" id="WP_338776513.1">
    <property type="nucleotide sequence ID" value="NZ_CP147407.1"/>
</dbReference>
<dbReference type="PROSITE" id="PS51782">
    <property type="entry name" value="LYSM"/>
    <property type="match status" value="3"/>
</dbReference>
<dbReference type="Gene3D" id="3.90.1720.10">
    <property type="entry name" value="endopeptidase domain like (from Nostoc punctiforme)"/>
    <property type="match status" value="1"/>
</dbReference>
<name>A0ABZ2NBP4_9BACI</name>
<dbReference type="PROSITE" id="PS51935">
    <property type="entry name" value="NLPC_P60"/>
    <property type="match status" value="1"/>
</dbReference>
<dbReference type="SUPFAM" id="SSF54106">
    <property type="entry name" value="LysM domain"/>
    <property type="match status" value="3"/>
</dbReference>
<evidence type="ECO:0000256" key="1">
    <source>
        <dbReference type="ARBA" id="ARBA00007074"/>
    </source>
</evidence>
<feature type="domain" description="LysM" evidence="9">
    <location>
        <begin position="26"/>
        <end position="69"/>
    </location>
</feature>
<dbReference type="InterPro" id="IPR038765">
    <property type="entry name" value="Papain-like_cys_pep_sf"/>
</dbReference>
<organism evidence="11 12">
    <name type="scientific">Metabacillus sediminis</name>
    <dbReference type="NCBI Taxonomy" id="3117746"/>
    <lineage>
        <taxon>Bacteria</taxon>
        <taxon>Bacillati</taxon>
        <taxon>Bacillota</taxon>
        <taxon>Bacilli</taxon>
        <taxon>Bacillales</taxon>
        <taxon>Bacillaceae</taxon>
        <taxon>Metabacillus</taxon>
    </lineage>
</organism>
<dbReference type="PANTHER" id="PTHR47360:SF1">
    <property type="entry name" value="ENDOPEPTIDASE NLPC-RELATED"/>
    <property type="match status" value="1"/>
</dbReference>